<evidence type="ECO:0000256" key="2">
    <source>
        <dbReference type="ARBA" id="ARBA00023012"/>
    </source>
</evidence>
<evidence type="ECO:0000259" key="4">
    <source>
        <dbReference type="PROSITE" id="PS50930"/>
    </source>
</evidence>
<sequence>MKILIYEEEKIYRDRLQDRIDDFLAEKDVKPLEQLVIKDDTQVYQIMATISQNNIYFISLENIGLNIARVIRDLDPLGYIILLSLGFPDYQAIFNKKISALTVIHKDVNFDYELTSIFQYILRRYRQVRKIVNVIEIQSKPVNLVLVKNEIAYFEVSSIPHKIWMHGNNRDIEFYGTLSVIEAMSEHFVRIHRGIIVNIANIDLIDDVNATIYLSNGDDVQYSQRCKKVLLKKYHAFQKYISRNENGKK</sequence>
<dbReference type="Proteomes" id="UP000530186">
    <property type="component" value="Unassembled WGS sequence"/>
</dbReference>
<dbReference type="Gene3D" id="2.40.50.1020">
    <property type="entry name" value="LytTr DNA-binding domain"/>
    <property type="match status" value="1"/>
</dbReference>
<dbReference type="Gene3D" id="3.40.50.2300">
    <property type="match status" value="1"/>
</dbReference>
<evidence type="ECO:0000313" key="5">
    <source>
        <dbReference type="EMBL" id="MBA0016297.1"/>
    </source>
</evidence>
<comment type="caution">
    <text evidence="5">The sequence shown here is derived from an EMBL/GenBank/DDBJ whole genome shotgun (WGS) entry which is preliminary data.</text>
</comment>
<evidence type="ECO:0000313" key="6">
    <source>
        <dbReference type="Proteomes" id="UP000530186"/>
    </source>
</evidence>
<gene>
    <name evidence="5" type="ORF">HZR21_03905</name>
</gene>
<proteinExistence type="predicted"/>
<keyword evidence="6" id="KW-1185">Reference proteome</keyword>
<accession>A0A7V8N067</accession>
<dbReference type="PANTHER" id="PTHR37299:SF3">
    <property type="entry name" value="STAGE 0 SPORULATION PROTEIN A HOMOLOG"/>
    <property type="match status" value="1"/>
</dbReference>
<keyword evidence="3" id="KW-0010">Activator</keyword>
<dbReference type="PANTHER" id="PTHR37299">
    <property type="entry name" value="TRANSCRIPTIONAL REGULATOR-RELATED"/>
    <property type="match status" value="1"/>
</dbReference>
<dbReference type="GO" id="GO:0003677">
    <property type="term" value="F:DNA binding"/>
    <property type="evidence" value="ECO:0007669"/>
    <property type="project" value="UniProtKB-KW"/>
</dbReference>
<keyword evidence="1" id="KW-0963">Cytoplasm</keyword>
<dbReference type="PROSITE" id="PS50930">
    <property type="entry name" value="HTH_LYTTR"/>
    <property type="match status" value="1"/>
</dbReference>
<keyword evidence="2" id="KW-0902">Two-component regulatory system</keyword>
<dbReference type="InterPro" id="IPR046947">
    <property type="entry name" value="LytR-like"/>
</dbReference>
<dbReference type="EMBL" id="JACBNY010000004">
    <property type="protein sequence ID" value="MBA0016297.1"/>
    <property type="molecule type" value="Genomic_DNA"/>
</dbReference>
<organism evidence="5 6">
    <name type="scientific">Pseudolactococcus laudensis</name>
    <dbReference type="NCBI Taxonomy" id="1494461"/>
    <lineage>
        <taxon>Bacteria</taxon>
        <taxon>Bacillati</taxon>
        <taxon>Bacillota</taxon>
        <taxon>Bacilli</taxon>
        <taxon>Lactobacillales</taxon>
        <taxon>Streptococcaceae</taxon>
        <taxon>Pseudolactococcus</taxon>
    </lineage>
</organism>
<reference evidence="5 6" key="1">
    <citation type="submission" date="2020-07" db="EMBL/GenBank/DDBJ databases">
        <authorList>
            <person name="Hilgarth M."/>
            <person name="Werum V."/>
            <person name="Vogel R.F."/>
        </authorList>
    </citation>
    <scope>NUCLEOTIDE SEQUENCE [LARGE SCALE GENOMIC DNA]</scope>
    <source>
        <strain evidence="5 6">DSM 28961</strain>
    </source>
</reference>
<dbReference type="RefSeq" id="WP_180746535.1">
    <property type="nucleotide sequence ID" value="NZ_JACBNY010000004.1"/>
</dbReference>
<dbReference type="SMART" id="SM00850">
    <property type="entry name" value="LytTR"/>
    <property type="match status" value="1"/>
</dbReference>
<protein>
    <submittedName>
        <fullName evidence="5">DNA-binding response regulator</fullName>
    </submittedName>
</protein>
<evidence type="ECO:0000256" key="3">
    <source>
        <dbReference type="ARBA" id="ARBA00023159"/>
    </source>
</evidence>
<dbReference type="AlphaFoldDB" id="A0A7V8N067"/>
<dbReference type="InterPro" id="IPR007492">
    <property type="entry name" value="LytTR_DNA-bd_dom"/>
</dbReference>
<dbReference type="Pfam" id="PF04397">
    <property type="entry name" value="LytTR"/>
    <property type="match status" value="1"/>
</dbReference>
<dbReference type="GeneID" id="303194656"/>
<name>A0A7V8N067_9LACT</name>
<evidence type="ECO:0000256" key="1">
    <source>
        <dbReference type="ARBA" id="ARBA00022490"/>
    </source>
</evidence>
<dbReference type="GO" id="GO:0000156">
    <property type="term" value="F:phosphorelay response regulator activity"/>
    <property type="evidence" value="ECO:0007669"/>
    <property type="project" value="InterPro"/>
</dbReference>
<keyword evidence="5" id="KW-0238">DNA-binding</keyword>
<feature type="domain" description="HTH LytTR-type" evidence="4">
    <location>
        <begin position="149"/>
        <end position="236"/>
    </location>
</feature>